<accession>A0A9Q9CJK7</accession>
<feature type="transmembrane region" description="Helical" evidence="1">
    <location>
        <begin position="131"/>
        <end position="153"/>
    </location>
</feature>
<dbReference type="PANTHER" id="PTHR31446">
    <property type="entry name" value="ACID PHOSPHATASE/VANADIUM-DEPENDENT HALOPEROXIDASE-RELATED PROTEIN"/>
    <property type="match status" value="1"/>
</dbReference>
<evidence type="ECO:0000256" key="1">
    <source>
        <dbReference type="SAM" id="Phobius"/>
    </source>
</evidence>
<proteinExistence type="predicted"/>
<dbReference type="RefSeq" id="WP_212724701.1">
    <property type="nucleotide sequence ID" value="NZ_CP071249.1"/>
</dbReference>
<dbReference type="InterPro" id="IPR036938">
    <property type="entry name" value="PAP2/HPO_sf"/>
</dbReference>
<evidence type="ECO:0000313" key="2">
    <source>
        <dbReference type="EMBL" id="UUF06991.1"/>
    </source>
</evidence>
<dbReference type="PANTHER" id="PTHR31446:SF29">
    <property type="entry name" value="ACID PHOSPHATASE_VANADIUM-DEPENDENT HALOPEROXIDASE-RELATED PROTEIN"/>
    <property type="match status" value="1"/>
</dbReference>
<protein>
    <submittedName>
        <fullName evidence="3">Divergent PAP2 family protein</fullName>
    </submittedName>
</protein>
<evidence type="ECO:0000313" key="3">
    <source>
        <dbReference type="EMBL" id="UUF08221.1"/>
    </source>
</evidence>
<dbReference type="Pfam" id="PF02681">
    <property type="entry name" value="DUF212"/>
    <property type="match status" value="1"/>
</dbReference>
<organism evidence="3 5">
    <name type="scientific">Turicibacter bilis</name>
    <dbReference type="NCBI Taxonomy" id="2735723"/>
    <lineage>
        <taxon>Bacteria</taxon>
        <taxon>Bacillati</taxon>
        <taxon>Bacillota</taxon>
        <taxon>Erysipelotrichia</taxon>
        <taxon>Erysipelotrichales</taxon>
        <taxon>Turicibacteraceae</taxon>
        <taxon>Turicibacter</taxon>
    </lineage>
</organism>
<dbReference type="Proteomes" id="UP001058016">
    <property type="component" value="Chromosome"/>
</dbReference>
<dbReference type="SUPFAM" id="SSF48317">
    <property type="entry name" value="Acid phosphatase/Vanadium-dependent haloperoxidase"/>
    <property type="match status" value="1"/>
</dbReference>
<keyword evidence="4" id="KW-1185">Reference proteome</keyword>
<dbReference type="AlphaFoldDB" id="A0A9Q9CJK7"/>
<gene>
    <name evidence="2" type="ORF">J0J69_05705</name>
    <name evidence="3" type="ORF">J0J70_11680</name>
</gene>
<keyword evidence="1" id="KW-1133">Transmembrane helix</keyword>
<keyword evidence="1" id="KW-0472">Membrane</keyword>
<evidence type="ECO:0000313" key="4">
    <source>
        <dbReference type="Proteomes" id="UP001058016"/>
    </source>
</evidence>
<dbReference type="InterPro" id="IPR003832">
    <property type="entry name" value="DUF212"/>
</dbReference>
<dbReference type="EMBL" id="CP071250">
    <property type="protein sequence ID" value="UUF08221.1"/>
    <property type="molecule type" value="Genomic_DNA"/>
</dbReference>
<sequence>MWFNYVLESAILANVLAQIIKVPLRLITKKEWRPTLVLSTGGMPSSHSAFVAALATAVAFVNGIDSTAFAISFCFAAVVIYDAMGIRRHAGQHAKMLNQLLDDLMKTGNLSVFQDETYQKRFKELLGHEPLETFCGTLFGIFVAVIYGIIAGVI</sequence>
<dbReference type="Proteomes" id="UP001058072">
    <property type="component" value="Chromosome"/>
</dbReference>
<name>A0A9Q9CJK7_9FIRM</name>
<dbReference type="EMBL" id="CP071249">
    <property type="protein sequence ID" value="UUF06991.1"/>
    <property type="molecule type" value="Genomic_DNA"/>
</dbReference>
<evidence type="ECO:0000313" key="5">
    <source>
        <dbReference type="Proteomes" id="UP001058072"/>
    </source>
</evidence>
<feature type="transmembrane region" description="Helical" evidence="1">
    <location>
        <begin position="67"/>
        <end position="86"/>
    </location>
</feature>
<reference evidence="3 4" key="1">
    <citation type="submission" date="2021-03" db="EMBL/GenBank/DDBJ databases">
        <title>Comparative Genomics and Metabolomics in the genus Turicibacter.</title>
        <authorList>
            <person name="Maki J."/>
            <person name="Looft T."/>
        </authorList>
    </citation>
    <scope>NUCLEOTIDE SEQUENCE</scope>
    <source>
        <strain evidence="3">ISU324</strain>
        <strain evidence="2 4">MMM721</strain>
    </source>
</reference>
<keyword evidence="1" id="KW-0812">Transmembrane</keyword>